<dbReference type="InterPro" id="IPR050821">
    <property type="entry name" value="Cytosolic_carboxypeptidase"/>
</dbReference>
<dbReference type="GO" id="GO:0008270">
    <property type="term" value="F:zinc ion binding"/>
    <property type="evidence" value="ECO:0007669"/>
    <property type="project" value="InterPro"/>
</dbReference>
<feature type="active site" description="Proton donor/acceptor" evidence="3">
    <location>
        <position position="457"/>
    </location>
</feature>
<comment type="cofactor">
    <cofactor evidence="1">
        <name>Zn(2+)</name>
        <dbReference type="ChEBI" id="CHEBI:29105"/>
    </cofactor>
</comment>
<evidence type="ECO:0000256" key="4">
    <source>
        <dbReference type="SAM" id="MobiDB-lite"/>
    </source>
</evidence>
<dbReference type="InterPro" id="IPR040626">
    <property type="entry name" value="Pepdidase_M14_N"/>
</dbReference>
<feature type="domain" description="Peptidase M14" evidence="5">
    <location>
        <begin position="209"/>
        <end position="487"/>
    </location>
</feature>
<dbReference type="Proteomes" id="UP001162131">
    <property type="component" value="Unassembled WGS sequence"/>
</dbReference>
<gene>
    <name evidence="6" type="ORF">BSTOLATCC_MIC20775</name>
</gene>
<dbReference type="Pfam" id="PF18027">
    <property type="entry name" value="Pepdidase_M14_N"/>
    <property type="match status" value="1"/>
</dbReference>
<evidence type="ECO:0000256" key="1">
    <source>
        <dbReference type="ARBA" id="ARBA00001947"/>
    </source>
</evidence>
<dbReference type="AlphaFoldDB" id="A0AAU9IZ30"/>
<feature type="compositionally biased region" description="Low complexity" evidence="4">
    <location>
        <begin position="621"/>
        <end position="637"/>
    </location>
</feature>
<feature type="region of interest" description="Disordered" evidence="4">
    <location>
        <begin position="545"/>
        <end position="579"/>
    </location>
</feature>
<dbReference type="GO" id="GO:0006508">
    <property type="term" value="P:proteolysis"/>
    <property type="evidence" value="ECO:0007669"/>
    <property type="project" value="InterPro"/>
</dbReference>
<evidence type="ECO:0000259" key="5">
    <source>
        <dbReference type="PROSITE" id="PS52035"/>
    </source>
</evidence>
<dbReference type="Gene3D" id="2.60.40.3120">
    <property type="match status" value="1"/>
</dbReference>
<feature type="region of interest" description="Disordered" evidence="4">
    <location>
        <begin position="610"/>
        <end position="637"/>
    </location>
</feature>
<dbReference type="PANTHER" id="PTHR12756">
    <property type="entry name" value="CYTOSOLIC CARBOXYPEPTIDASE"/>
    <property type="match status" value="1"/>
</dbReference>
<dbReference type="Gene3D" id="3.40.630.10">
    <property type="entry name" value="Zn peptidases"/>
    <property type="match status" value="1"/>
</dbReference>
<name>A0AAU9IZ30_9CILI</name>
<dbReference type="PROSITE" id="PS52035">
    <property type="entry name" value="PEPTIDASE_M14"/>
    <property type="match status" value="1"/>
</dbReference>
<dbReference type="InterPro" id="IPR000834">
    <property type="entry name" value="Peptidase_M14"/>
</dbReference>
<organism evidence="6 7">
    <name type="scientific">Blepharisma stoltei</name>
    <dbReference type="NCBI Taxonomy" id="1481888"/>
    <lineage>
        <taxon>Eukaryota</taxon>
        <taxon>Sar</taxon>
        <taxon>Alveolata</taxon>
        <taxon>Ciliophora</taxon>
        <taxon>Postciliodesmatophora</taxon>
        <taxon>Heterotrichea</taxon>
        <taxon>Heterotrichida</taxon>
        <taxon>Blepharismidae</taxon>
        <taxon>Blepharisma</taxon>
    </lineage>
</organism>
<evidence type="ECO:0000313" key="6">
    <source>
        <dbReference type="EMBL" id="CAG9318299.1"/>
    </source>
</evidence>
<dbReference type="PANTHER" id="PTHR12756:SF11">
    <property type="entry name" value="CYTOSOLIC CARBOXYPEPTIDASE 1"/>
    <property type="match status" value="1"/>
</dbReference>
<evidence type="ECO:0000313" key="7">
    <source>
        <dbReference type="Proteomes" id="UP001162131"/>
    </source>
</evidence>
<evidence type="ECO:0000256" key="3">
    <source>
        <dbReference type="PROSITE-ProRule" id="PRU01379"/>
    </source>
</evidence>
<dbReference type="GO" id="GO:0004181">
    <property type="term" value="F:metallocarboxypeptidase activity"/>
    <property type="evidence" value="ECO:0007669"/>
    <property type="project" value="InterPro"/>
</dbReference>
<comment type="caution">
    <text evidence="6">The sequence shown here is derived from an EMBL/GenBank/DDBJ whole genome shotgun (WGS) entry which is preliminary data.</text>
</comment>
<keyword evidence="7" id="KW-1185">Reference proteome</keyword>
<comment type="similarity">
    <text evidence="2 3">Belongs to the peptidase M14 family.</text>
</comment>
<dbReference type="EMBL" id="CAJZBQ010000020">
    <property type="protein sequence ID" value="CAG9318299.1"/>
    <property type="molecule type" value="Genomic_DNA"/>
</dbReference>
<dbReference type="SUPFAM" id="SSF53187">
    <property type="entry name" value="Zn-dependent exopeptidases"/>
    <property type="match status" value="1"/>
</dbReference>
<reference evidence="6" key="1">
    <citation type="submission" date="2021-09" db="EMBL/GenBank/DDBJ databases">
        <authorList>
            <consortium name="AG Swart"/>
            <person name="Singh M."/>
            <person name="Singh A."/>
            <person name="Seah K."/>
            <person name="Emmerich C."/>
        </authorList>
    </citation>
    <scope>NUCLEOTIDE SEQUENCE</scope>
    <source>
        <strain evidence="6">ATCC30299</strain>
    </source>
</reference>
<evidence type="ECO:0000256" key="2">
    <source>
        <dbReference type="ARBA" id="ARBA00005988"/>
    </source>
</evidence>
<sequence length="829" mass="95201">MYDYNIPAPIPLPESGKYSELPKPQWKLKTPPPLSFKVSYGAHFPVNPSTLIYSFPQPDSTSEMPSFLQSLISSSIETPKKNPSSLFHFNSYIECGNLESVFQKSSAEFDLLMKTDTNSKGHSQWFYFEVKNDIIGCIKINILNFSKGSSLFQRGMKPLSFSTYENEWREIKNAQYHRYESESGKKYYMLSFTFQFEHYNDKVTFAFSRPYTFSRLQNFIAQTEQKLGIVEDVPIRIDKNKLHYRRELLCNSLGGLPLYALTITADKHSGIPFYKRKGAVITARVHAGETTGSFVMESIISFLLDNSKQAIALRNVYIFKIIPMLNPDGVVCGNYRTSLSGDDLNRQWINPNMELHPCIYHTKMMMKKLAAKREVTIFCDLHAHAKKKNSFIYGCNTAADGGFASWTKVRLFPRVLAKVTPLFSYKDCRFSVSADKMGTGRVVVWKELRITNSFTLETSFYGYEHGEEIKPYDECELFKLGVSFGQGLLEYTYLLRNLEIELLHTHGWLKPSKMKEISGTPAQELLQKKLEEEKREVKMQEMKEKAKFAINSRRPSTKEGQQKLNKRKNSIKPKHEREISENEWNQVFDEFPIDTSLSKYFSLEEIERAQKNEGLEDEGSNDTSGSDSGDSESESASIYSRNSSICLIEDEPFKFKIPIPQNPIYLQDEPSQLKSFVSASDIGACFTTFTYFQTSISPKIINSTSFENFNNKTYRSRFFKPFMSASRSRTHIERKNEIETRKRSISTSRNGNLGPNFIVDCNKSAVAKLQSLPDRNIRTVVKHLSRPKANRTLHFAKETTNQVLPNFCVKSVKMPVRPVIMKRSSNKQL</sequence>
<accession>A0AAU9IZ30</accession>
<dbReference type="Pfam" id="PF00246">
    <property type="entry name" value="Peptidase_M14"/>
    <property type="match status" value="1"/>
</dbReference>
<proteinExistence type="inferred from homology"/>
<protein>
    <recommendedName>
        <fullName evidence="5">Peptidase M14 domain-containing protein</fullName>
    </recommendedName>
</protein>